<evidence type="ECO:0000259" key="7">
    <source>
        <dbReference type="Pfam" id="PF00892"/>
    </source>
</evidence>
<evidence type="ECO:0000256" key="1">
    <source>
        <dbReference type="ARBA" id="ARBA00004127"/>
    </source>
</evidence>
<feature type="transmembrane region" description="Helical" evidence="6">
    <location>
        <begin position="68"/>
        <end position="86"/>
    </location>
</feature>
<comment type="caution">
    <text evidence="8">The sequence shown here is derived from an EMBL/GenBank/DDBJ whole genome shotgun (WGS) entry which is preliminary data.</text>
</comment>
<keyword evidence="4 6" id="KW-1133">Transmembrane helix</keyword>
<feature type="domain" description="EamA" evidence="7">
    <location>
        <begin position="154"/>
        <end position="286"/>
    </location>
</feature>
<dbReference type="EMBL" id="JPVO01000032">
    <property type="protein sequence ID" value="KGR78256.1"/>
    <property type="molecule type" value="Genomic_DNA"/>
</dbReference>
<dbReference type="Proteomes" id="UP000030408">
    <property type="component" value="Unassembled WGS sequence"/>
</dbReference>
<evidence type="ECO:0000313" key="9">
    <source>
        <dbReference type="Proteomes" id="UP000030408"/>
    </source>
</evidence>
<feature type="transmembrane region" description="Helical" evidence="6">
    <location>
        <begin position="38"/>
        <end position="56"/>
    </location>
</feature>
<evidence type="ECO:0000256" key="2">
    <source>
        <dbReference type="ARBA" id="ARBA00007362"/>
    </source>
</evidence>
<feature type="transmembrane region" description="Helical" evidence="6">
    <location>
        <begin position="124"/>
        <end position="143"/>
    </location>
</feature>
<dbReference type="SUPFAM" id="SSF103481">
    <property type="entry name" value="Multidrug resistance efflux transporter EmrE"/>
    <property type="match status" value="1"/>
</dbReference>
<dbReference type="RefSeq" id="WP_036197453.1">
    <property type="nucleotide sequence ID" value="NZ_AVCY01000024.1"/>
</dbReference>
<dbReference type="InterPro" id="IPR000620">
    <property type="entry name" value="EamA_dom"/>
</dbReference>
<evidence type="ECO:0000313" key="8">
    <source>
        <dbReference type="EMBL" id="KGR78256.1"/>
    </source>
</evidence>
<dbReference type="Pfam" id="PF00892">
    <property type="entry name" value="EamA"/>
    <property type="match status" value="2"/>
</dbReference>
<feature type="domain" description="EamA" evidence="7">
    <location>
        <begin position="9"/>
        <end position="139"/>
    </location>
</feature>
<feature type="transmembrane region" description="Helical" evidence="6">
    <location>
        <begin position="155"/>
        <end position="173"/>
    </location>
</feature>
<evidence type="ECO:0000256" key="6">
    <source>
        <dbReference type="SAM" id="Phobius"/>
    </source>
</evidence>
<gene>
    <name evidence="8" type="ORF">CD33_01500</name>
</gene>
<dbReference type="InterPro" id="IPR050638">
    <property type="entry name" value="AA-Vitamin_Transporters"/>
</dbReference>
<organism evidence="8 9">
    <name type="scientific">Ureibacillus sinduriensis BLB-1 = JCM 15800</name>
    <dbReference type="NCBI Taxonomy" id="1384057"/>
    <lineage>
        <taxon>Bacteria</taxon>
        <taxon>Bacillati</taxon>
        <taxon>Bacillota</taxon>
        <taxon>Bacilli</taxon>
        <taxon>Bacillales</taxon>
        <taxon>Caryophanaceae</taxon>
        <taxon>Ureibacillus</taxon>
    </lineage>
</organism>
<dbReference type="eggNOG" id="COG0697">
    <property type="taxonomic scope" value="Bacteria"/>
</dbReference>
<sequence>MKLQLLYPLLIVIASSSYGLLSTIIKVAMGHGFTSNEAVSSQYIIGFILALVLFLFTQRKLPKINKSGIITIVSAGAITATTGMVYGLALNYVTASLGVVLFFQFTWIGLLIDCIIHKRLPNRYEALSLVFLLGGTILAAGVLDTDLSTIPWQGWVYGLLAATSFAIFIQINSRQIEGMPTVTRTFLMSLVALIMISIFLSPEIIWNGTLFKTNLWIFGIILGIFGIILPILLLSIAVPKVGGALSSILSAMELPVAIIASVIILHETLTMLQLLGIVLVLVGMVLPTVLAQRKNAA</sequence>
<accession>A0A0A3I098</accession>
<reference evidence="8 9" key="1">
    <citation type="submission" date="2014-02" db="EMBL/GenBank/DDBJ databases">
        <title>Draft genome sequence of Lysinibacillus sinduriensis JCM 15800.</title>
        <authorList>
            <person name="Zhang F."/>
            <person name="Wang G."/>
            <person name="Zhang L."/>
        </authorList>
    </citation>
    <scope>NUCLEOTIDE SEQUENCE [LARGE SCALE GENOMIC DNA]</scope>
    <source>
        <strain evidence="8 9">JCM 15800</strain>
    </source>
</reference>
<feature type="transmembrane region" description="Helical" evidence="6">
    <location>
        <begin position="271"/>
        <end position="291"/>
    </location>
</feature>
<dbReference type="GO" id="GO:0016020">
    <property type="term" value="C:membrane"/>
    <property type="evidence" value="ECO:0007669"/>
    <property type="project" value="UniProtKB-SubCell"/>
</dbReference>
<keyword evidence="9" id="KW-1185">Reference proteome</keyword>
<evidence type="ECO:0000256" key="5">
    <source>
        <dbReference type="ARBA" id="ARBA00023136"/>
    </source>
</evidence>
<dbReference type="PANTHER" id="PTHR32322:SF2">
    <property type="entry name" value="EAMA DOMAIN-CONTAINING PROTEIN"/>
    <property type="match status" value="1"/>
</dbReference>
<dbReference type="PANTHER" id="PTHR32322">
    <property type="entry name" value="INNER MEMBRANE TRANSPORTER"/>
    <property type="match status" value="1"/>
</dbReference>
<evidence type="ECO:0000256" key="3">
    <source>
        <dbReference type="ARBA" id="ARBA00022692"/>
    </source>
</evidence>
<feature type="transmembrane region" description="Helical" evidence="6">
    <location>
        <begin position="92"/>
        <end position="112"/>
    </location>
</feature>
<dbReference type="OrthoDB" id="3180815at2"/>
<dbReference type="AlphaFoldDB" id="A0A0A3I098"/>
<feature type="transmembrane region" description="Helical" evidence="6">
    <location>
        <begin position="185"/>
        <end position="209"/>
    </location>
</feature>
<comment type="subcellular location">
    <subcellularLocation>
        <location evidence="1">Endomembrane system</location>
        <topology evidence="1">Multi-pass membrane protein</topology>
    </subcellularLocation>
</comment>
<feature type="transmembrane region" description="Helical" evidence="6">
    <location>
        <begin position="245"/>
        <end position="265"/>
    </location>
</feature>
<proteinExistence type="inferred from homology"/>
<comment type="similarity">
    <text evidence="2">Belongs to the EamA transporter family.</text>
</comment>
<protein>
    <submittedName>
        <fullName evidence="8">Multidrug transporter</fullName>
    </submittedName>
</protein>
<dbReference type="STRING" id="1384057.CD33_01500"/>
<dbReference type="InterPro" id="IPR037185">
    <property type="entry name" value="EmrE-like"/>
</dbReference>
<feature type="transmembrane region" description="Helical" evidence="6">
    <location>
        <begin position="215"/>
        <end position="238"/>
    </location>
</feature>
<name>A0A0A3I098_9BACL</name>
<keyword evidence="3 6" id="KW-0812">Transmembrane</keyword>
<evidence type="ECO:0000256" key="4">
    <source>
        <dbReference type="ARBA" id="ARBA00022989"/>
    </source>
</evidence>
<keyword evidence="5 6" id="KW-0472">Membrane</keyword>